<sequence>MPFTISHAVLALPLAKLFKHQLSMAGLAIGCMAPDLAWLFSANVQSHQWSSLIFPDLLVGLFFAAVWYWIWRPIFYDYFRIRDPLQIVGIDGYCDFFLKLSIAIILGAITHLLWDGFSHDDAKNIAFKEFLSQPIIFLNIQTKVSILMQVLFSIVPLPIIFYMLHRYYQNHKDVLQTRSICSLFIILCVISAMICGVIQVEKLVENHAYETVFWFSYQMLSTSVFSFFRGFLSCFVLAIGVLRLFYIRVLTCNE</sequence>
<feature type="transmembrane region" description="Helical" evidence="1">
    <location>
        <begin position="180"/>
        <end position="200"/>
    </location>
</feature>
<organism evidence="2 3">
    <name type="scientific">Acinetobacter brisouii CIP 110357</name>
    <dbReference type="NCBI Taxonomy" id="1341683"/>
    <lineage>
        <taxon>Bacteria</taxon>
        <taxon>Pseudomonadati</taxon>
        <taxon>Pseudomonadota</taxon>
        <taxon>Gammaproteobacteria</taxon>
        <taxon>Moraxellales</taxon>
        <taxon>Moraxellaceae</taxon>
        <taxon>Acinetobacter</taxon>
    </lineage>
</organism>
<keyword evidence="1" id="KW-0812">Transmembrane</keyword>
<accession>V2UAJ0</accession>
<evidence type="ECO:0000256" key="1">
    <source>
        <dbReference type="SAM" id="Phobius"/>
    </source>
</evidence>
<gene>
    <name evidence="2" type="ORF">P255_01958</name>
</gene>
<dbReference type="PATRIC" id="fig|1341683.3.peg.1945"/>
<dbReference type="Pfam" id="PF13803">
    <property type="entry name" value="DUF4184"/>
    <property type="match status" value="1"/>
</dbReference>
<feature type="transmembrane region" description="Helical" evidence="1">
    <location>
        <begin position="146"/>
        <end position="168"/>
    </location>
</feature>
<proteinExistence type="predicted"/>
<feature type="transmembrane region" description="Helical" evidence="1">
    <location>
        <begin position="52"/>
        <end position="71"/>
    </location>
</feature>
<feature type="transmembrane region" description="Helical" evidence="1">
    <location>
        <begin position="22"/>
        <end position="40"/>
    </location>
</feature>
<dbReference type="RefSeq" id="WP_004899804.1">
    <property type="nucleotide sequence ID" value="NZ_BBTI01000002.1"/>
</dbReference>
<evidence type="ECO:0000313" key="3">
    <source>
        <dbReference type="Proteomes" id="UP000018418"/>
    </source>
</evidence>
<keyword evidence="3" id="KW-1185">Reference proteome</keyword>
<comment type="caution">
    <text evidence="2">The sequence shown here is derived from an EMBL/GenBank/DDBJ whole genome shotgun (WGS) entry which is preliminary data.</text>
</comment>
<protein>
    <submittedName>
        <fullName evidence="2">Uncharacterized protein</fullName>
    </submittedName>
</protein>
<dbReference type="OrthoDB" id="8481923at2"/>
<dbReference type="Proteomes" id="UP000018418">
    <property type="component" value="Unassembled WGS sequence"/>
</dbReference>
<feature type="transmembrane region" description="Helical" evidence="1">
    <location>
        <begin position="92"/>
        <end position="114"/>
    </location>
</feature>
<feature type="transmembrane region" description="Helical" evidence="1">
    <location>
        <begin position="220"/>
        <end position="246"/>
    </location>
</feature>
<dbReference type="HOGENOM" id="CLU_094849_0_0_6"/>
<dbReference type="AlphaFoldDB" id="V2UAJ0"/>
<keyword evidence="1" id="KW-1133">Transmembrane helix</keyword>
<dbReference type="EMBL" id="AYEU01000006">
    <property type="protein sequence ID" value="ESK51443.1"/>
    <property type="molecule type" value="Genomic_DNA"/>
</dbReference>
<keyword evidence="1" id="KW-0472">Membrane</keyword>
<evidence type="ECO:0000313" key="2">
    <source>
        <dbReference type="EMBL" id="ESK51443.1"/>
    </source>
</evidence>
<reference evidence="2 3" key="1">
    <citation type="submission" date="2013-10" db="EMBL/GenBank/DDBJ databases">
        <title>The Genome Sequence of Acinetobacter brisouii CIP 110357.</title>
        <authorList>
            <consortium name="The Broad Institute Genomics Platform"/>
            <consortium name="The Broad Institute Genome Sequencing Center for Infectious Disease"/>
            <person name="Cerqueira G."/>
            <person name="Feldgarden M."/>
            <person name="Courvalin P."/>
            <person name="Grillot-Courvalin C."/>
            <person name="Clermont D."/>
            <person name="Rocha E."/>
            <person name="Yoon E.-J."/>
            <person name="Nemec A."/>
            <person name="Young S.K."/>
            <person name="Zeng Q."/>
            <person name="Gargeya S."/>
            <person name="Fitzgerald M."/>
            <person name="Abouelleil A."/>
            <person name="Alvarado L."/>
            <person name="Berlin A.M."/>
            <person name="Chapman S.B."/>
            <person name="Gainer-Dewar J."/>
            <person name="Goldberg J."/>
            <person name="Gnerre S."/>
            <person name="Griggs A."/>
            <person name="Gujja S."/>
            <person name="Hansen M."/>
            <person name="Howarth C."/>
            <person name="Imamovic A."/>
            <person name="Ireland A."/>
            <person name="Larimer J."/>
            <person name="McCowan C."/>
            <person name="Murphy C."/>
            <person name="Pearson M."/>
            <person name="Poon T.W."/>
            <person name="Priest M."/>
            <person name="Roberts A."/>
            <person name="Saif S."/>
            <person name="Shea T."/>
            <person name="Sykes S."/>
            <person name="Wortman J."/>
            <person name="Nusbaum C."/>
            <person name="Birren B."/>
        </authorList>
    </citation>
    <scope>NUCLEOTIDE SEQUENCE [LARGE SCALE GENOMIC DNA]</scope>
    <source>
        <strain evidence="2 3">CIP 110357</strain>
    </source>
</reference>
<name>V2UAJ0_9GAMM</name>
<dbReference type="InterPro" id="IPR025238">
    <property type="entry name" value="DUF4184"/>
</dbReference>